<evidence type="ECO:0000256" key="4">
    <source>
        <dbReference type="ARBA" id="ARBA00022679"/>
    </source>
</evidence>
<evidence type="ECO:0000256" key="1">
    <source>
        <dbReference type="ARBA" id="ARBA00000553"/>
    </source>
</evidence>
<dbReference type="Proteomes" id="UP001596380">
    <property type="component" value="Unassembled WGS sequence"/>
</dbReference>
<dbReference type="CDD" id="cd16833">
    <property type="entry name" value="YfiH"/>
    <property type="match status" value="1"/>
</dbReference>
<keyword evidence="4" id="KW-0808">Transferase</keyword>
<comment type="catalytic activity">
    <reaction evidence="11">
        <text>S-methyl-5'-thioadenosine + phosphate = 5-(methylsulfanyl)-alpha-D-ribose 1-phosphate + adenine</text>
        <dbReference type="Rhea" id="RHEA:11852"/>
        <dbReference type="ChEBI" id="CHEBI:16708"/>
        <dbReference type="ChEBI" id="CHEBI:17509"/>
        <dbReference type="ChEBI" id="CHEBI:43474"/>
        <dbReference type="ChEBI" id="CHEBI:58533"/>
        <dbReference type="EC" id="2.4.2.28"/>
    </reaction>
    <physiologicalReaction direction="left-to-right" evidence="11">
        <dbReference type="Rhea" id="RHEA:11853"/>
    </physiologicalReaction>
</comment>
<evidence type="ECO:0000313" key="13">
    <source>
        <dbReference type="EMBL" id="MFC6880891.1"/>
    </source>
</evidence>
<evidence type="ECO:0000256" key="8">
    <source>
        <dbReference type="ARBA" id="ARBA00023008"/>
    </source>
</evidence>
<evidence type="ECO:0000256" key="12">
    <source>
        <dbReference type="RuleBase" id="RU361274"/>
    </source>
</evidence>
<evidence type="ECO:0000256" key="11">
    <source>
        <dbReference type="ARBA" id="ARBA00049893"/>
    </source>
</evidence>
<dbReference type="Pfam" id="PF02578">
    <property type="entry name" value="Cu-oxidase_4"/>
    <property type="match status" value="1"/>
</dbReference>
<comment type="catalytic activity">
    <reaction evidence="1">
        <text>inosine + phosphate = alpha-D-ribose 1-phosphate + hypoxanthine</text>
        <dbReference type="Rhea" id="RHEA:27646"/>
        <dbReference type="ChEBI" id="CHEBI:17368"/>
        <dbReference type="ChEBI" id="CHEBI:17596"/>
        <dbReference type="ChEBI" id="CHEBI:43474"/>
        <dbReference type="ChEBI" id="CHEBI:57720"/>
        <dbReference type="EC" id="2.4.2.1"/>
    </reaction>
    <physiologicalReaction direction="left-to-right" evidence="1">
        <dbReference type="Rhea" id="RHEA:27647"/>
    </physiologicalReaction>
</comment>
<dbReference type="RefSeq" id="WP_309240279.1">
    <property type="nucleotide sequence ID" value="NZ_JBHSXS010000006.1"/>
</dbReference>
<dbReference type="PANTHER" id="PTHR30616:SF2">
    <property type="entry name" value="PURINE NUCLEOSIDE PHOSPHORYLASE LACC1"/>
    <property type="match status" value="1"/>
</dbReference>
<comment type="catalytic activity">
    <reaction evidence="9">
        <text>adenosine + H2O + H(+) = inosine + NH4(+)</text>
        <dbReference type="Rhea" id="RHEA:24408"/>
        <dbReference type="ChEBI" id="CHEBI:15377"/>
        <dbReference type="ChEBI" id="CHEBI:15378"/>
        <dbReference type="ChEBI" id="CHEBI:16335"/>
        <dbReference type="ChEBI" id="CHEBI:17596"/>
        <dbReference type="ChEBI" id="CHEBI:28938"/>
        <dbReference type="EC" id="3.5.4.4"/>
    </reaction>
    <physiologicalReaction direction="left-to-right" evidence="9">
        <dbReference type="Rhea" id="RHEA:24409"/>
    </physiologicalReaction>
</comment>
<name>A0ABW2CGI3_9ACTN</name>
<keyword evidence="7" id="KW-0862">Zinc</keyword>
<keyword evidence="8" id="KW-0186">Copper</keyword>
<evidence type="ECO:0000256" key="2">
    <source>
        <dbReference type="ARBA" id="ARBA00003215"/>
    </source>
</evidence>
<comment type="catalytic activity">
    <reaction evidence="10">
        <text>adenosine + phosphate = alpha-D-ribose 1-phosphate + adenine</text>
        <dbReference type="Rhea" id="RHEA:27642"/>
        <dbReference type="ChEBI" id="CHEBI:16335"/>
        <dbReference type="ChEBI" id="CHEBI:16708"/>
        <dbReference type="ChEBI" id="CHEBI:43474"/>
        <dbReference type="ChEBI" id="CHEBI:57720"/>
        <dbReference type="EC" id="2.4.2.1"/>
    </reaction>
    <physiologicalReaction direction="left-to-right" evidence="10">
        <dbReference type="Rhea" id="RHEA:27643"/>
    </physiologicalReaction>
</comment>
<dbReference type="Gene3D" id="3.60.140.10">
    <property type="entry name" value="CNF1/YfiH-like putative cysteine hydrolases"/>
    <property type="match status" value="1"/>
</dbReference>
<dbReference type="InterPro" id="IPR003730">
    <property type="entry name" value="Cu_polyphenol_OxRdtase"/>
</dbReference>
<evidence type="ECO:0000256" key="7">
    <source>
        <dbReference type="ARBA" id="ARBA00022833"/>
    </source>
</evidence>
<sequence length="246" mass="25506">MPEPPVGGPSVLAIGAARAAFTDRRAGISLTPEEVERLGPKTAARVRGDARAKVAASFGLASGRVVYMRQTHGTEVRHVSAPCAAEAPSVDGVCTTDVSLALAVLVADCAPVLLADPVGGVVGAAHAGRPGVAGGIVPRLLELMTAHGAERPRVTALVGPAVCGLCYEVPARLREETAAAAPGAWATTRRGTPSVDLRAAIEVQLRSAGVSDVRHDRRCTYESPELFSYRREGPTGDFAGYVWLEP</sequence>
<comment type="caution">
    <text evidence="13">The sequence shown here is derived from an EMBL/GenBank/DDBJ whole genome shotgun (WGS) entry which is preliminary data.</text>
</comment>
<proteinExistence type="inferred from homology"/>
<evidence type="ECO:0000256" key="9">
    <source>
        <dbReference type="ARBA" id="ARBA00047989"/>
    </source>
</evidence>
<gene>
    <name evidence="13" type="primary">pgeF</name>
    <name evidence="13" type="ORF">ACFQKB_14075</name>
</gene>
<keyword evidence="14" id="KW-1185">Reference proteome</keyword>
<dbReference type="InterPro" id="IPR038371">
    <property type="entry name" value="Cu_polyphenol_OxRdtase_sf"/>
</dbReference>
<evidence type="ECO:0000256" key="10">
    <source>
        <dbReference type="ARBA" id="ARBA00048968"/>
    </source>
</evidence>
<comment type="similarity">
    <text evidence="3 12">Belongs to the purine nucleoside phosphorylase YfiH/LACC1 family.</text>
</comment>
<dbReference type="NCBIfam" id="TIGR00726">
    <property type="entry name" value="peptidoglycan editing factor PgeF"/>
    <property type="match status" value="1"/>
</dbReference>
<evidence type="ECO:0000256" key="5">
    <source>
        <dbReference type="ARBA" id="ARBA00022723"/>
    </source>
</evidence>
<dbReference type="InterPro" id="IPR011324">
    <property type="entry name" value="Cytotoxic_necrot_fac-like_cat"/>
</dbReference>
<keyword evidence="6" id="KW-0378">Hydrolase</keyword>
<comment type="function">
    <text evidence="2">Purine nucleoside enzyme that catalyzes the phosphorolysis of adenosine and inosine nucleosides, yielding D-ribose 1-phosphate and the respective free bases, adenine and hypoxanthine. Also catalyzes the phosphorolysis of S-methyl-5'-thioadenosine into adenine and S-methyl-5-thio-alpha-D-ribose 1-phosphate. Also has adenosine deaminase activity.</text>
</comment>
<evidence type="ECO:0000256" key="3">
    <source>
        <dbReference type="ARBA" id="ARBA00007353"/>
    </source>
</evidence>
<dbReference type="EMBL" id="JBHSXS010000006">
    <property type="protein sequence ID" value="MFC6880891.1"/>
    <property type="molecule type" value="Genomic_DNA"/>
</dbReference>
<keyword evidence="5" id="KW-0479">Metal-binding</keyword>
<dbReference type="SUPFAM" id="SSF64438">
    <property type="entry name" value="CNF1/YfiH-like putative cysteine hydrolases"/>
    <property type="match status" value="1"/>
</dbReference>
<evidence type="ECO:0000256" key="6">
    <source>
        <dbReference type="ARBA" id="ARBA00022801"/>
    </source>
</evidence>
<protein>
    <recommendedName>
        <fullName evidence="12">Purine nucleoside phosphorylase</fullName>
    </recommendedName>
</protein>
<reference evidence="14" key="1">
    <citation type="journal article" date="2019" name="Int. J. Syst. Evol. Microbiol.">
        <title>The Global Catalogue of Microorganisms (GCM) 10K type strain sequencing project: providing services to taxonomists for standard genome sequencing and annotation.</title>
        <authorList>
            <consortium name="The Broad Institute Genomics Platform"/>
            <consortium name="The Broad Institute Genome Sequencing Center for Infectious Disease"/>
            <person name="Wu L."/>
            <person name="Ma J."/>
        </authorList>
    </citation>
    <scope>NUCLEOTIDE SEQUENCE [LARGE SCALE GENOMIC DNA]</scope>
    <source>
        <strain evidence="14">JCM 3369</strain>
    </source>
</reference>
<dbReference type="PANTHER" id="PTHR30616">
    <property type="entry name" value="UNCHARACTERIZED PROTEIN YFIH"/>
    <property type="match status" value="1"/>
</dbReference>
<accession>A0ABW2CGI3</accession>
<evidence type="ECO:0000313" key="14">
    <source>
        <dbReference type="Proteomes" id="UP001596380"/>
    </source>
</evidence>
<organism evidence="13 14">
    <name type="scientific">Actinomadura yumaensis</name>
    <dbReference type="NCBI Taxonomy" id="111807"/>
    <lineage>
        <taxon>Bacteria</taxon>
        <taxon>Bacillati</taxon>
        <taxon>Actinomycetota</taxon>
        <taxon>Actinomycetes</taxon>
        <taxon>Streptosporangiales</taxon>
        <taxon>Thermomonosporaceae</taxon>
        <taxon>Actinomadura</taxon>
    </lineage>
</organism>